<dbReference type="Pfam" id="PF19924">
    <property type="entry name" value="DUF6387"/>
    <property type="match status" value="1"/>
</dbReference>
<sequence>MKTSTANSIRIKTSDHPKWPNWFSIKNYDCLADLTAAQFLNELEFRLTLHNSPTLPNGRKLTDSKRWQLIQNGYVIINSNPVTQPDFPTVIALNHVDLLGITEEIKLRSGDDYLDLEPQQLMPLQGQSRDLTVVGIDLTKPNKAILGDCEFLINQLRKTLSIPEPKVPDNFQANEKTFKKLLTYKLIPYLDLMMYCYNHIPFYEDNWQKLEFTQNVLSELLLGEESKQELRMELYKKTYAPFYRKILSNESHLMQLLANIRQNTWALGTKMQDI</sequence>
<name>Q8EJS5_SHEON</name>
<dbReference type="PaxDb" id="211586-SO_0387"/>
<proteinExistence type="predicted"/>
<protein>
    <submittedName>
        <fullName evidence="1">Uncharacterized protein</fullName>
    </submittedName>
</protein>
<evidence type="ECO:0000313" key="2">
    <source>
        <dbReference type="Proteomes" id="UP000008186"/>
    </source>
</evidence>
<dbReference type="InterPro" id="IPR045664">
    <property type="entry name" value="DUF6387"/>
</dbReference>
<dbReference type="EMBL" id="AE014299">
    <property type="protein sequence ID" value="AAN53470.1"/>
    <property type="molecule type" value="Genomic_DNA"/>
</dbReference>
<reference evidence="1 2" key="2">
    <citation type="journal article" date="2005" name="Proteomics">
        <title>Global detection and characterization of hypothetical proteins in Shewanella oneidensis MR-1 using LC-MS based proteomics.</title>
        <authorList>
            <person name="Elias D.A."/>
            <person name="Monroe M.E."/>
            <person name="Marshall M.J."/>
            <person name="Romine M.F."/>
            <person name="Belieav A.S."/>
            <person name="Fredrickson J.K."/>
            <person name="Anderson G.A."/>
            <person name="Smith R.D."/>
            <person name="Lipton M.S."/>
        </authorList>
    </citation>
    <scope>NUCLEOTIDE SEQUENCE [LARGE SCALE GENOMIC DNA]</scope>
    <source>
        <strain evidence="2">ATCC 700550 / JCM 31522 / CIP 106686 / LMG 19005 / NCIMB 14063 / MR-1</strain>
    </source>
</reference>
<organism evidence="1 2">
    <name type="scientific">Shewanella oneidensis (strain ATCC 700550 / JCM 31522 / CIP 106686 / LMG 19005 / NCIMB 14063 / MR-1)</name>
    <dbReference type="NCBI Taxonomy" id="211586"/>
    <lineage>
        <taxon>Bacteria</taxon>
        <taxon>Pseudomonadati</taxon>
        <taxon>Pseudomonadota</taxon>
        <taxon>Gammaproteobacteria</taxon>
        <taxon>Alteromonadales</taxon>
        <taxon>Shewanellaceae</taxon>
        <taxon>Shewanella</taxon>
    </lineage>
</organism>
<reference evidence="1 2" key="1">
    <citation type="journal article" date="2002" name="Nat. Biotechnol.">
        <title>Genome sequence of the dissimilatory metal ion-reducing bacterium Shewanella oneidensis.</title>
        <authorList>
            <person name="Heidelberg J.F."/>
            <person name="Paulsen I.T."/>
            <person name="Nelson K.E."/>
            <person name="Gaidos E.J."/>
            <person name="Nelson W.C."/>
            <person name="Read T.D."/>
            <person name="Eisen J.A."/>
            <person name="Seshadri R."/>
            <person name="Ward N."/>
            <person name="Methe B."/>
            <person name="Clayton R.A."/>
            <person name="Meyer T."/>
            <person name="Tsapin A."/>
            <person name="Scott J."/>
            <person name="Beanan M."/>
            <person name="Brinkac L."/>
            <person name="Daugherty S."/>
            <person name="DeBoy R.T."/>
            <person name="Dodson R.J."/>
            <person name="Durkin A.S."/>
            <person name="Haft D.H."/>
            <person name="Kolonay J.F."/>
            <person name="Madupu R."/>
            <person name="Peterson J.D."/>
            <person name="Umayam L.A."/>
            <person name="White O."/>
            <person name="Wolf A.M."/>
            <person name="Vamathevan J."/>
            <person name="Weidman J."/>
            <person name="Impraim M."/>
            <person name="Lee K."/>
            <person name="Berry K."/>
            <person name="Lee C."/>
            <person name="Mueller J."/>
            <person name="Khouri H."/>
            <person name="Gill J."/>
            <person name="Utterback T.R."/>
            <person name="McDonald L.A."/>
            <person name="Feldblyum T.V."/>
            <person name="Smith H.O."/>
            <person name="Venter J.C."/>
            <person name="Nealson K.H."/>
            <person name="Fraser C.M."/>
        </authorList>
    </citation>
    <scope>NUCLEOTIDE SEQUENCE [LARGE SCALE GENOMIC DNA]</scope>
    <source>
        <strain evidence="2">ATCC 700550 / JCM 31522 / CIP 106686 / LMG 19005 / NCIMB 14063 / MR-1</strain>
    </source>
</reference>
<dbReference type="OrthoDB" id="6505430at2"/>
<evidence type="ECO:0000313" key="1">
    <source>
        <dbReference type="EMBL" id="AAN53470.1"/>
    </source>
</evidence>
<accession>Q8EJS5</accession>
<dbReference type="KEGG" id="son:SO_0387"/>
<dbReference type="PATRIC" id="fig|211586.12.peg.377"/>
<dbReference type="STRING" id="211586.SO_0387"/>
<keyword evidence="2" id="KW-1185">Reference proteome</keyword>
<reference evidence="1 2" key="4">
    <citation type="journal article" date="2011" name="BMC Genomics">
        <title>Genome-wide protein localization prediction strategies for gram negative bacteria.</title>
        <authorList>
            <person name="Romine M.F."/>
        </authorList>
    </citation>
    <scope>NUCLEOTIDE SEQUENCE [LARGE SCALE GENOMIC DNA]</scope>
    <source>
        <strain evidence="2">ATCC 700550 / JCM 31522 / CIP 106686 / LMG 19005 / NCIMB 14063 / MR-1</strain>
    </source>
</reference>
<dbReference type="RefSeq" id="WP_011070747.1">
    <property type="nucleotide sequence ID" value="NC_004347.2"/>
</dbReference>
<dbReference type="HOGENOM" id="CLU_1015244_0_0_6"/>
<gene>
    <name evidence="1" type="ordered locus">SO_0387</name>
</gene>
<reference evidence="1 2" key="3">
    <citation type="journal article" date="2008" name="Appl. Environ. Microbiol.">
        <title>Identification of mobile elements and pseudogenes in the Shewanella oneidensis MR-1 genome.</title>
        <authorList>
            <person name="Romine M.F."/>
            <person name="Carlson T.S."/>
            <person name="Norbeck A.D."/>
            <person name="McCue L.A."/>
            <person name="Lipton M.S."/>
        </authorList>
    </citation>
    <scope>NUCLEOTIDE SEQUENCE [LARGE SCALE GENOMIC DNA]</scope>
    <source>
        <strain evidence="2">ATCC 700550 / JCM 31522 / CIP 106686 / LMG 19005 / NCIMB 14063 / MR-1</strain>
    </source>
</reference>
<dbReference type="AlphaFoldDB" id="Q8EJS5"/>
<dbReference type="BioCyc" id="SONE211586:G1GMP-371-MONOMER"/>
<dbReference type="Proteomes" id="UP000008186">
    <property type="component" value="Chromosome"/>
</dbReference>